<accession>A0ABQ5XLQ8</accession>
<dbReference type="Proteomes" id="UP001156670">
    <property type="component" value="Unassembled WGS sequence"/>
</dbReference>
<keyword evidence="2" id="KW-1185">Reference proteome</keyword>
<protein>
    <submittedName>
        <fullName evidence="1">Uncharacterized protein</fullName>
    </submittedName>
</protein>
<evidence type="ECO:0000313" key="2">
    <source>
        <dbReference type="Proteomes" id="UP001156670"/>
    </source>
</evidence>
<comment type="caution">
    <text evidence="1">The sequence shown here is derived from an EMBL/GenBank/DDBJ whole genome shotgun (WGS) entry which is preliminary data.</text>
</comment>
<sequence length="158" mass="17340">MGSSGAGELIAPMYQGHIVNVHRRVKKNDYARVSTLEFICLDIAKKCIAAGIIKPIIIRGINGVGYIGKGKGGVLEVEAIDYRNYNLVQRLNAAKSLPATVGALKKKEAIAKCEKAIEDEIAKRTSPHIIGFQLNIDAYFFNKRKNLGTVVIEDELEE</sequence>
<evidence type="ECO:0000313" key="1">
    <source>
        <dbReference type="EMBL" id="GLQ91506.1"/>
    </source>
</evidence>
<name>A0ABQ5XLQ8_9GAMM</name>
<proteinExistence type="predicted"/>
<organism evidence="1 2">
    <name type="scientific">Dyella acidisoli</name>
    <dbReference type="NCBI Taxonomy" id="1867834"/>
    <lineage>
        <taxon>Bacteria</taxon>
        <taxon>Pseudomonadati</taxon>
        <taxon>Pseudomonadota</taxon>
        <taxon>Gammaproteobacteria</taxon>
        <taxon>Lysobacterales</taxon>
        <taxon>Rhodanobacteraceae</taxon>
        <taxon>Dyella</taxon>
    </lineage>
</organism>
<reference evidence="2" key="1">
    <citation type="journal article" date="2019" name="Int. J. Syst. Evol. Microbiol.">
        <title>The Global Catalogue of Microorganisms (GCM) 10K type strain sequencing project: providing services to taxonomists for standard genome sequencing and annotation.</title>
        <authorList>
            <consortium name="The Broad Institute Genomics Platform"/>
            <consortium name="The Broad Institute Genome Sequencing Center for Infectious Disease"/>
            <person name="Wu L."/>
            <person name="Ma J."/>
        </authorList>
    </citation>
    <scope>NUCLEOTIDE SEQUENCE [LARGE SCALE GENOMIC DNA]</scope>
    <source>
        <strain evidence="2">NBRC 111980</strain>
    </source>
</reference>
<dbReference type="EMBL" id="BSOB01000005">
    <property type="protein sequence ID" value="GLQ91506.1"/>
    <property type="molecule type" value="Genomic_DNA"/>
</dbReference>
<gene>
    <name evidence="1" type="ORF">GCM10007901_04560</name>
</gene>